<evidence type="ECO:0000256" key="3">
    <source>
        <dbReference type="ARBA" id="ARBA00022692"/>
    </source>
</evidence>
<feature type="transmembrane region" description="Helical" evidence="8">
    <location>
        <begin position="193"/>
        <end position="212"/>
    </location>
</feature>
<feature type="transmembrane region" description="Helical" evidence="8">
    <location>
        <begin position="219"/>
        <end position="244"/>
    </location>
</feature>
<feature type="transmembrane region" description="Helical" evidence="8">
    <location>
        <begin position="430"/>
        <end position="451"/>
    </location>
</feature>
<feature type="transmembrane region" description="Helical" evidence="8">
    <location>
        <begin position="301"/>
        <end position="326"/>
    </location>
</feature>
<gene>
    <name evidence="9" type="ordered locus">RMDY18_03830</name>
</gene>
<dbReference type="STRING" id="680646.RMDY18_03830"/>
<evidence type="ECO:0000313" key="9">
    <source>
        <dbReference type="EMBL" id="BAI64215.1"/>
    </source>
</evidence>
<dbReference type="HOGENOM" id="CLU_006855_3_3_11"/>
<feature type="transmembrane region" description="Helical" evidence="8">
    <location>
        <begin position="87"/>
        <end position="108"/>
    </location>
</feature>
<dbReference type="EMBL" id="AP011540">
    <property type="protein sequence ID" value="BAI64215.1"/>
    <property type="molecule type" value="Genomic_DNA"/>
</dbReference>
<name>D2NRD9_ROTMD</name>
<sequence length="563" mass="60425">MLESHLLFLDTSRAHTPRRVILAPTIRVPTHSRFTTMGASTPKAPTKREGFSSRRVFIFAAIGSAVGLGNIWRFPYIAFDNGGGAFMIPYIVALLTAGLTFLFFDYAIGHRARASSPLAFRRLNRKTEFIGWWHMGINFVIAIYYAAIVAWSLRYMVFSFTNEWGDNPKAFFNGEFLKVADTPGVSLDFNMNVLIPMVLVWGVLLAVMALGVQKGVGAANIVFIPLLLVMFVGLVIYSLTLPGAADGLNALFTPSWDSLANPDVWVAAYGQIFYSLSIGFGIMITYSSYLKPKTDLTGSGAVVGFANSGFELLAGIGVFAALGFMAQAAGTQVSEVATSGIGLAFIAFPTIISQAPGGVLIGILFFGSLLFAGFTSLISILEVIIAGIQDKFATSRLASTILVIVPMALISLLLMPTTTGLYVLDILDNFVNLFGILAAGLCAIIVVSYVVRALPALAEHLNRYSSIKAGKIWMILLAVVTPLVLGYSLIQSVIKLVVTPYEGYPADMLAIFGWGMSALLLVGAIVVSLLPWSKKSRAAEEPPAPPVIAGQVEHGHVDSTITR</sequence>
<comment type="subcellular location">
    <subcellularLocation>
        <location evidence="1">Membrane</location>
        <topology evidence="1">Multi-pass membrane protein</topology>
    </subcellularLocation>
</comment>
<evidence type="ECO:0000256" key="1">
    <source>
        <dbReference type="ARBA" id="ARBA00004141"/>
    </source>
</evidence>
<feature type="transmembrane region" description="Helical" evidence="8">
    <location>
        <begin position="129"/>
        <end position="153"/>
    </location>
</feature>
<dbReference type="InterPro" id="IPR000175">
    <property type="entry name" value="Na/ntran_symport"/>
</dbReference>
<dbReference type="GO" id="GO:0016020">
    <property type="term" value="C:membrane"/>
    <property type="evidence" value="ECO:0007669"/>
    <property type="project" value="UniProtKB-SubCell"/>
</dbReference>
<evidence type="ECO:0000256" key="8">
    <source>
        <dbReference type="SAM" id="Phobius"/>
    </source>
</evidence>
<dbReference type="GO" id="GO:0015293">
    <property type="term" value="F:symporter activity"/>
    <property type="evidence" value="ECO:0007669"/>
    <property type="project" value="UniProtKB-KW"/>
</dbReference>
<dbReference type="CDD" id="cd10334">
    <property type="entry name" value="SLC6sbd_u1"/>
    <property type="match status" value="1"/>
</dbReference>
<evidence type="ECO:0000256" key="4">
    <source>
        <dbReference type="ARBA" id="ARBA00022989"/>
    </source>
</evidence>
<dbReference type="InterPro" id="IPR037272">
    <property type="entry name" value="SNS_sf"/>
</dbReference>
<dbReference type="NCBIfam" id="NF037979">
    <property type="entry name" value="Na_transp"/>
    <property type="match status" value="1"/>
</dbReference>
<dbReference type="eggNOG" id="COG0733">
    <property type="taxonomic scope" value="Bacteria"/>
</dbReference>
<dbReference type="PRINTS" id="PR00176">
    <property type="entry name" value="NANEUSMPORT"/>
</dbReference>
<evidence type="ECO:0000256" key="2">
    <source>
        <dbReference type="ARBA" id="ARBA00022448"/>
    </source>
</evidence>
<keyword evidence="3 6" id="KW-0812">Transmembrane</keyword>
<accession>D2NRD9</accession>
<feature type="transmembrane region" description="Helical" evidence="8">
    <location>
        <begin position="472"/>
        <end position="490"/>
    </location>
</feature>
<dbReference type="KEGG" id="rmu:RMDY18_03830"/>
<evidence type="ECO:0000256" key="7">
    <source>
        <dbReference type="SAM" id="MobiDB-lite"/>
    </source>
</evidence>
<keyword evidence="6" id="KW-0769">Symport</keyword>
<feature type="region of interest" description="Disordered" evidence="7">
    <location>
        <begin position="541"/>
        <end position="563"/>
    </location>
</feature>
<dbReference type="AlphaFoldDB" id="D2NRD9"/>
<comment type="similarity">
    <text evidence="6">Belongs to the sodium:neurotransmitter symporter (SNF) (TC 2.A.22) family.</text>
</comment>
<evidence type="ECO:0000256" key="5">
    <source>
        <dbReference type="ARBA" id="ARBA00023136"/>
    </source>
</evidence>
<dbReference type="PANTHER" id="PTHR42948">
    <property type="entry name" value="TRANSPORTER"/>
    <property type="match status" value="1"/>
</dbReference>
<keyword evidence="5 8" id="KW-0472">Membrane</keyword>
<organism evidence="9 10">
    <name type="scientific">Rothia mucilaginosa (strain DY-18)</name>
    <name type="common">Stomatococcus mucilaginosus</name>
    <dbReference type="NCBI Taxonomy" id="680646"/>
    <lineage>
        <taxon>Bacteria</taxon>
        <taxon>Bacillati</taxon>
        <taxon>Actinomycetota</taxon>
        <taxon>Actinomycetes</taxon>
        <taxon>Micrococcales</taxon>
        <taxon>Micrococcaceae</taxon>
        <taxon>Rothia</taxon>
    </lineage>
</organism>
<dbReference type="PROSITE" id="PS50267">
    <property type="entry name" value="NA_NEUROTRAN_SYMP_3"/>
    <property type="match status" value="1"/>
</dbReference>
<reference evidence="10" key="1">
    <citation type="submission" date="2009-07" db="EMBL/GenBank/DDBJ databases">
        <title>Complete genome sequence of Rothia mucilaginosa DJ.</title>
        <authorList>
            <person name="Yamane K."/>
            <person name="Nambu T."/>
            <person name="Mashimo C."/>
            <person name="Sugimori C."/>
            <person name="Yamanaka T."/>
            <person name="Leung K."/>
            <person name="Fukushima H."/>
        </authorList>
    </citation>
    <scope>NUCLEOTIDE SEQUENCE [LARGE SCALE GENOMIC DNA]</scope>
    <source>
        <strain evidence="10">DY-18</strain>
    </source>
</reference>
<dbReference type="Proteomes" id="UP000001883">
    <property type="component" value="Chromosome"/>
</dbReference>
<feature type="transmembrane region" description="Helical" evidence="8">
    <location>
        <begin position="359"/>
        <end position="385"/>
    </location>
</feature>
<reference evidence="9 10" key="2">
    <citation type="journal article" date="2010" name="J Osaka Dent Univ">
        <title>Isolation and identification of Rothia mucilaginosa from persistent apical periodontitis lesions.</title>
        <authorList>
            <person name="Yamane K."/>
            <person name="Yoshida M."/>
            <person name="Fujihira T."/>
            <person name="Baba T."/>
            <person name="Tsuji N."/>
            <person name="Hayashi H."/>
            <person name="Sugimori C."/>
            <person name="Yamanaka T."/>
            <person name="Mashimo C."/>
            <person name="Nambu T."/>
            <person name="Kawai H."/>
            <person name="Fukushima H."/>
        </authorList>
    </citation>
    <scope>NUCLEOTIDE SEQUENCE [LARGE SCALE GENOMIC DNA]</scope>
    <source>
        <strain evidence="9 10">DY-18</strain>
    </source>
</reference>
<dbReference type="Pfam" id="PF00209">
    <property type="entry name" value="SNF"/>
    <property type="match status" value="2"/>
</dbReference>
<dbReference type="PANTHER" id="PTHR42948:SF1">
    <property type="entry name" value="TRANSPORTER"/>
    <property type="match status" value="1"/>
</dbReference>
<dbReference type="PROSITE" id="PS00610">
    <property type="entry name" value="NA_NEUROTRAN_SYMP_1"/>
    <property type="match status" value="1"/>
</dbReference>
<reference evidence="9 10" key="3">
    <citation type="journal article" date="2010" name="Sequencing">
        <title>Complete Genome Sequence of Rothia mucilaginosa DY-18: A Clinical Isolate with Dense Meshwork-Like Structures from a Persistent Apical Periodontitis Lesion.</title>
        <authorList>
            <person name="Yamane K."/>
            <person name="Nambu T."/>
            <person name="Yamanaka T."/>
            <person name="Mashimo C."/>
            <person name="Sugimori C."/>
            <person name="Leung K.-P."/>
            <person name="Fukushima H."/>
        </authorList>
    </citation>
    <scope>NUCLEOTIDE SEQUENCE [LARGE SCALE GENOMIC DNA]</scope>
    <source>
        <strain evidence="9 10">DY-18</strain>
    </source>
</reference>
<proteinExistence type="inferred from homology"/>
<keyword evidence="4 8" id="KW-1133">Transmembrane helix</keyword>
<feature type="transmembrane region" description="Helical" evidence="8">
    <location>
        <begin position="397"/>
        <end position="424"/>
    </location>
</feature>
<evidence type="ECO:0000313" key="10">
    <source>
        <dbReference type="Proteomes" id="UP000001883"/>
    </source>
</evidence>
<keyword evidence="10" id="KW-1185">Reference proteome</keyword>
<evidence type="ECO:0000256" key="6">
    <source>
        <dbReference type="RuleBase" id="RU003732"/>
    </source>
</evidence>
<feature type="transmembrane region" description="Helical" evidence="8">
    <location>
        <begin position="56"/>
        <end position="75"/>
    </location>
</feature>
<feature type="transmembrane region" description="Helical" evidence="8">
    <location>
        <begin position="264"/>
        <end position="289"/>
    </location>
</feature>
<feature type="transmembrane region" description="Helical" evidence="8">
    <location>
        <begin position="510"/>
        <end position="530"/>
    </location>
</feature>
<keyword evidence="2 6" id="KW-0813">Transport</keyword>
<dbReference type="SUPFAM" id="SSF161070">
    <property type="entry name" value="SNF-like"/>
    <property type="match status" value="1"/>
</dbReference>
<protein>
    <recommendedName>
        <fullName evidence="6">Transporter</fullName>
    </recommendedName>
</protein>